<dbReference type="CDD" id="cd02440">
    <property type="entry name" value="AdoMet_MTases"/>
    <property type="match status" value="1"/>
</dbReference>
<dbReference type="InterPro" id="IPR029063">
    <property type="entry name" value="SAM-dependent_MTases_sf"/>
</dbReference>
<gene>
    <name evidence="2" type="ORF">Ari01nite_04980</name>
</gene>
<comment type="caution">
    <text evidence="2">The sequence shown here is derived from an EMBL/GenBank/DDBJ whole genome shotgun (WGS) entry which is preliminary data.</text>
</comment>
<sequence length="264" mass="27972">MTVDPVAARRGAMPRGAERFLDRRSLATDHPRLAALLRPGDAVLDVGCGTGAITRGMAERVGPDGSVLGIDISADLVARAMAAGVAANLSYARADIHDHPWPGRFDVANAARLLQWLADPAAAMAAMVGAVRPGGRVVVLDYDHTALTWEPTPPPAMLRWYDAFLAWRAEAGMDNAIGRRLGELFDAAGLVDVVVTAEPETATAPPRIHLWGDVIETRGHQMVADGVITEARRAAAGAAFQVWLAGPEHVQMLQLYAAVGTRPG</sequence>
<evidence type="ECO:0000259" key="1">
    <source>
        <dbReference type="Pfam" id="PF13847"/>
    </source>
</evidence>
<evidence type="ECO:0000313" key="2">
    <source>
        <dbReference type="EMBL" id="GIE93033.1"/>
    </source>
</evidence>
<proteinExistence type="predicted"/>
<dbReference type="Proteomes" id="UP000636960">
    <property type="component" value="Unassembled WGS sequence"/>
</dbReference>
<keyword evidence="3" id="KW-1185">Reference proteome</keyword>
<dbReference type="EMBL" id="BOMV01000005">
    <property type="protein sequence ID" value="GIE93033.1"/>
    <property type="molecule type" value="Genomic_DNA"/>
</dbReference>
<dbReference type="InterPro" id="IPR025714">
    <property type="entry name" value="Methyltranfer_dom"/>
</dbReference>
<dbReference type="PANTHER" id="PTHR43861">
    <property type="entry name" value="TRANS-ACONITATE 2-METHYLTRANSFERASE-RELATED"/>
    <property type="match status" value="1"/>
</dbReference>
<dbReference type="PANTHER" id="PTHR43861:SF1">
    <property type="entry name" value="TRANS-ACONITATE 2-METHYLTRANSFERASE"/>
    <property type="match status" value="1"/>
</dbReference>
<accession>A0A919JTR4</accession>
<dbReference type="SUPFAM" id="SSF53335">
    <property type="entry name" value="S-adenosyl-L-methionine-dependent methyltransferases"/>
    <property type="match status" value="1"/>
</dbReference>
<organism evidence="2 3">
    <name type="scientific">Paractinoplanes rishiriensis</name>
    <dbReference type="NCBI Taxonomy" id="1050105"/>
    <lineage>
        <taxon>Bacteria</taxon>
        <taxon>Bacillati</taxon>
        <taxon>Actinomycetota</taxon>
        <taxon>Actinomycetes</taxon>
        <taxon>Micromonosporales</taxon>
        <taxon>Micromonosporaceae</taxon>
        <taxon>Paractinoplanes</taxon>
    </lineage>
</organism>
<dbReference type="RefSeq" id="WP_203778882.1">
    <property type="nucleotide sequence ID" value="NZ_BOMV01000005.1"/>
</dbReference>
<name>A0A919JTR4_9ACTN</name>
<feature type="domain" description="Methyltransferase" evidence="1">
    <location>
        <begin position="39"/>
        <end position="146"/>
    </location>
</feature>
<protein>
    <recommendedName>
        <fullName evidence="1">Methyltransferase domain-containing protein</fullName>
    </recommendedName>
</protein>
<dbReference type="Gene3D" id="3.40.50.150">
    <property type="entry name" value="Vaccinia Virus protein VP39"/>
    <property type="match status" value="1"/>
</dbReference>
<dbReference type="AlphaFoldDB" id="A0A919JTR4"/>
<dbReference type="Pfam" id="PF13847">
    <property type="entry name" value="Methyltransf_31"/>
    <property type="match status" value="1"/>
</dbReference>
<reference evidence="2" key="1">
    <citation type="submission" date="2021-01" db="EMBL/GenBank/DDBJ databases">
        <title>Whole genome shotgun sequence of Actinoplanes rishiriensis NBRC 108556.</title>
        <authorList>
            <person name="Komaki H."/>
            <person name="Tamura T."/>
        </authorList>
    </citation>
    <scope>NUCLEOTIDE SEQUENCE</scope>
    <source>
        <strain evidence="2">NBRC 108556</strain>
    </source>
</reference>
<evidence type="ECO:0000313" key="3">
    <source>
        <dbReference type="Proteomes" id="UP000636960"/>
    </source>
</evidence>